<dbReference type="AlphaFoldDB" id="A0A1M5F936"/>
<dbReference type="Pfam" id="PF13715">
    <property type="entry name" value="CarbopepD_reg_2"/>
    <property type="match status" value="1"/>
</dbReference>
<comment type="subcellular location">
    <subcellularLocation>
        <location evidence="1">Cell outer membrane</location>
        <topology evidence="1">Multi-pass membrane protein</topology>
    </subcellularLocation>
</comment>
<dbReference type="Pfam" id="PF07715">
    <property type="entry name" value="Plug"/>
    <property type="match status" value="1"/>
</dbReference>
<dbReference type="STRING" id="1484053.SAMN05444274_11166"/>
<dbReference type="InterPro" id="IPR037066">
    <property type="entry name" value="Plug_dom_sf"/>
</dbReference>
<dbReference type="InterPro" id="IPR023996">
    <property type="entry name" value="TonB-dep_OMP_SusC/RagA"/>
</dbReference>
<protein>
    <submittedName>
        <fullName evidence="5">TonB-linked outer membrane protein, SusC/RagA family</fullName>
    </submittedName>
</protein>
<dbReference type="InterPro" id="IPR023997">
    <property type="entry name" value="TonB-dep_OMP_SusC/RagA_CS"/>
</dbReference>
<feature type="transmembrane region" description="Helical" evidence="3">
    <location>
        <begin position="20"/>
        <end position="41"/>
    </location>
</feature>
<dbReference type="InterPro" id="IPR012910">
    <property type="entry name" value="Plug_dom"/>
</dbReference>
<feature type="domain" description="TonB-dependent receptor plug" evidence="4">
    <location>
        <begin position="233"/>
        <end position="342"/>
    </location>
</feature>
<keyword evidence="1" id="KW-0998">Cell outer membrane</keyword>
<keyword evidence="3" id="KW-1133">Transmembrane helix</keyword>
<evidence type="ECO:0000256" key="2">
    <source>
        <dbReference type="SAM" id="MobiDB-lite"/>
    </source>
</evidence>
<evidence type="ECO:0000313" key="6">
    <source>
        <dbReference type="Proteomes" id="UP000184164"/>
    </source>
</evidence>
<sequence>MKKTEQSDEVLKPVLRKVLIIMKLTFFLMFLGLMGVSASTYSQSKKLTLHVENASIREVFDLIESQSEFIFIYKNEILDPSVRVKLDKDDSTVDEVLDEVLEALELKYEILNKQIILTPERAAKVNKTPGSENKSQADQPGKIEVRGKVTDPDGGPLPGTTITIVGTTKGVITDNDGKYTIEVNPTDKLTFSFIGMESQIVEIDSRKVVNVQLSPKIDELDEVVVVAFGKQKKTEVVGSVSSISPEKLRIPASNLTTALAGQAAGVISYQLSGEPGQDNANFFIRGVTSFGTGKVDPLILIDGIELGVTEMARLRPDDIESFAIFKDATSTALYGARGANGVIYITTKQGKEGKPKVNIRAEGSFSAPTRNVEFADPVTYMQLYNEAQFSRDPFAIPWYSQEKIDRTAEGANPIIFPATDWRKTLFKENTFNHRYNMSVSGGGKVANYYVAGSYSQDNGALEVDKVNNFNNNINLRSYTLRANVNIFLTPSTEMVVRLNGNFDDYTGPIEGGGTIYKKVVRTSPVDFLPYYPVDEKHSYVQHIMFGGLSDRGFLNPYADMVKGYKEYTRSLMLAQLEFKQDLSAITEGLRFRTMLNTNRISRFDIERAYSPFYYELIGYDRRTYDYEIEVINENGGQEFLDFSLNDKNRIQNSDFYLESALDYSRTFKEKHTLSGMMVYIMRSSTSATAGSLQLSLPARNMGISGRTTYSYDDRYFAEFNFGYNGSERFHKSKRFGFFPSAGIAWSVSNENFWLPLKETFNNLRLRYTYGLVGNDAIGSASDRFFYLSNVNMTSSGRSSTFGRESDYTRSGIDVTRYANPDITWEESHKSNLALELGLFNKVNIQADLFSERRKNILMSRADIPSTMGLTAPVRANIGEASGRGIDVSVDIAHNFNQSWWIQARGNFTYATNKYEVYEEPLYDKEWWASRVGYPISQQWGYIAERLFVDDEEVANSPVQNFGGVTNIAGDIKYKDVNKDGQITSLDMVPIGFPTVPEINYGFGFSMGYKRFDISGFFQGSARSSFWMGGSSGPSAVEPFVDGKQILKVFADSYYSMENPDLYALWPRLSIQSQSNNMQRSTWWLRDGSFLRLKQAEIGWSVPERLAKTMHMQNLRVYFSGTNLFSLSKFKLWDVEMGGNGLGYPLQRTFNIGVNMNF</sequence>
<name>A0A1M5F936_9BACT</name>
<feature type="region of interest" description="Disordered" evidence="2">
    <location>
        <begin position="125"/>
        <end position="160"/>
    </location>
</feature>
<dbReference type="PROSITE" id="PS52016">
    <property type="entry name" value="TONB_DEPENDENT_REC_3"/>
    <property type="match status" value="1"/>
</dbReference>
<dbReference type="Proteomes" id="UP000184164">
    <property type="component" value="Unassembled WGS sequence"/>
</dbReference>
<accession>A0A1M5F936</accession>
<dbReference type="Gene3D" id="2.170.130.10">
    <property type="entry name" value="TonB-dependent receptor, plug domain"/>
    <property type="match status" value="1"/>
</dbReference>
<dbReference type="RefSeq" id="WP_073003241.1">
    <property type="nucleotide sequence ID" value="NZ_FQUM01000011.1"/>
</dbReference>
<organism evidence="5 6">
    <name type="scientific">Mariniphaga anaerophila</name>
    <dbReference type="NCBI Taxonomy" id="1484053"/>
    <lineage>
        <taxon>Bacteria</taxon>
        <taxon>Pseudomonadati</taxon>
        <taxon>Bacteroidota</taxon>
        <taxon>Bacteroidia</taxon>
        <taxon>Marinilabiliales</taxon>
        <taxon>Prolixibacteraceae</taxon>
        <taxon>Mariniphaga</taxon>
    </lineage>
</organism>
<evidence type="ECO:0000256" key="3">
    <source>
        <dbReference type="SAM" id="Phobius"/>
    </source>
</evidence>
<dbReference type="InterPro" id="IPR018247">
    <property type="entry name" value="EF_Hand_1_Ca_BS"/>
</dbReference>
<evidence type="ECO:0000256" key="1">
    <source>
        <dbReference type="PROSITE-ProRule" id="PRU01360"/>
    </source>
</evidence>
<gene>
    <name evidence="5" type="ORF">SAMN05444274_11166</name>
</gene>
<comment type="similarity">
    <text evidence="1">Belongs to the TonB-dependent receptor family.</text>
</comment>
<feature type="compositionally biased region" description="Basic and acidic residues" evidence="2">
    <location>
        <begin position="141"/>
        <end position="151"/>
    </location>
</feature>
<proteinExistence type="inferred from homology"/>
<dbReference type="GO" id="GO:0009279">
    <property type="term" value="C:cell outer membrane"/>
    <property type="evidence" value="ECO:0007669"/>
    <property type="project" value="UniProtKB-SubCell"/>
</dbReference>
<dbReference type="FunFam" id="2.170.130.10:FF:000003">
    <property type="entry name" value="SusC/RagA family TonB-linked outer membrane protein"/>
    <property type="match status" value="1"/>
</dbReference>
<dbReference type="OrthoDB" id="721000at2"/>
<keyword evidence="1 3" id="KW-0812">Transmembrane</keyword>
<keyword evidence="6" id="KW-1185">Reference proteome</keyword>
<dbReference type="InterPro" id="IPR039426">
    <property type="entry name" value="TonB-dep_rcpt-like"/>
</dbReference>
<dbReference type="PROSITE" id="PS00018">
    <property type="entry name" value="EF_HAND_1"/>
    <property type="match status" value="1"/>
</dbReference>
<keyword evidence="1 3" id="KW-0472">Membrane</keyword>
<dbReference type="NCBIfam" id="TIGR04056">
    <property type="entry name" value="OMP_RagA_SusC"/>
    <property type="match status" value="1"/>
</dbReference>
<reference evidence="5 6" key="1">
    <citation type="submission" date="2016-11" db="EMBL/GenBank/DDBJ databases">
        <authorList>
            <person name="Jaros S."/>
            <person name="Januszkiewicz K."/>
            <person name="Wedrychowicz H."/>
        </authorList>
    </citation>
    <scope>NUCLEOTIDE SEQUENCE [LARGE SCALE GENOMIC DNA]</scope>
    <source>
        <strain evidence="5 6">DSM 26910</strain>
    </source>
</reference>
<dbReference type="InterPro" id="IPR008969">
    <property type="entry name" value="CarboxyPept-like_regulatory"/>
</dbReference>
<dbReference type="EMBL" id="FQUM01000011">
    <property type="protein sequence ID" value="SHF87908.1"/>
    <property type="molecule type" value="Genomic_DNA"/>
</dbReference>
<evidence type="ECO:0000259" key="4">
    <source>
        <dbReference type="Pfam" id="PF07715"/>
    </source>
</evidence>
<dbReference type="SUPFAM" id="SSF56935">
    <property type="entry name" value="Porins"/>
    <property type="match status" value="1"/>
</dbReference>
<feature type="compositionally biased region" description="Polar residues" evidence="2">
    <location>
        <begin position="128"/>
        <end position="138"/>
    </location>
</feature>
<evidence type="ECO:0000313" key="5">
    <source>
        <dbReference type="EMBL" id="SHF87908.1"/>
    </source>
</evidence>
<keyword evidence="1" id="KW-1134">Transmembrane beta strand</keyword>
<keyword evidence="1" id="KW-0813">Transport</keyword>
<dbReference type="Gene3D" id="2.60.40.1120">
    <property type="entry name" value="Carboxypeptidase-like, regulatory domain"/>
    <property type="match status" value="1"/>
</dbReference>
<dbReference type="NCBIfam" id="TIGR04057">
    <property type="entry name" value="SusC_RagA_signa"/>
    <property type="match status" value="1"/>
</dbReference>
<dbReference type="SUPFAM" id="SSF49464">
    <property type="entry name" value="Carboxypeptidase regulatory domain-like"/>
    <property type="match status" value="1"/>
</dbReference>